<dbReference type="Gene3D" id="1.10.10.60">
    <property type="entry name" value="Homeodomain-like"/>
    <property type="match status" value="2"/>
</dbReference>
<evidence type="ECO:0000313" key="6">
    <source>
        <dbReference type="EMBL" id="GEB34931.1"/>
    </source>
</evidence>
<dbReference type="SMART" id="SM00342">
    <property type="entry name" value="HTH_ARAC"/>
    <property type="match status" value="1"/>
</dbReference>
<keyword evidence="1" id="KW-0805">Transcription regulation</keyword>
<dbReference type="PROSITE" id="PS00041">
    <property type="entry name" value="HTH_ARAC_FAMILY_1"/>
    <property type="match status" value="1"/>
</dbReference>
<dbReference type="Gene3D" id="3.40.50.1980">
    <property type="entry name" value="Nitrogenase molybdenum iron protein domain"/>
    <property type="match status" value="2"/>
</dbReference>
<evidence type="ECO:0000313" key="7">
    <source>
        <dbReference type="Proteomes" id="UP000316882"/>
    </source>
</evidence>
<dbReference type="GO" id="GO:0003700">
    <property type="term" value="F:DNA-binding transcription factor activity"/>
    <property type="evidence" value="ECO:0007669"/>
    <property type="project" value="InterPro"/>
</dbReference>
<dbReference type="PROSITE" id="PS50983">
    <property type="entry name" value="FE_B12_PBP"/>
    <property type="match status" value="1"/>
</dbReference>
<dbReference type="EMBL" id="BJMH01000030">
    <property type="protein sequence ID" value="GEB34931.1"/>
    <property type="molecule type" value="Genomic_DNA"/>
</dbReference>
<keyword evidence="3" id="KW-0804">Transcription</keyword>
<gene>
    <name evidence="6" type="ORF">BPA01_45110</name>
</gene>
<dbReference type="SUPFAM" id="SSF53807">
    <property type="entry name" value="Helical backbone' metal receptor"/>
    <property type="match status" value="1"/>
</dbReference>
<name>A0A4Y3PWE2_BREPA</name>
<feature type="domain" description="HTH araC/xylS-type" evidence="4">
    <location>
        <begin position="167"/>
        <end position="265"/>
    </location>
</feature>
<keyword evidence="7" id="KW-1185">Reference proteome</keyword>
<dbReference type="InterPro" id="IPR009057">
    <property type="entry name" value="Homeodomain-like_sf"/>
</dbReference>
<sequence length="544" mass="61681">MKRLYIVKKAESCSLNENGQAFVPTYPLFIWADTPVQLRVGEQWQEVAKGQLAFVHPNERIEMKRAKQAVDSLFLLFFQGYRLEEETIDKLTYLVDHSTFPAHGSVAGVGSLPLRAFTIVEQLVKSNANASGNPSDQASQHGLLAELLDLFAMAVSTQTANPTNPMHDVLDFTNRYYDQNLTRTQLAELSGYDASYFSRQFQKLVGHSFSEHLTRVRLDRAKLHLLTSEATLQEIAEKVGYADGFYLSRKFKQVIGTSPSAYRRMPKPQRIVALQFAGDLLALGIKPIAARFAPWESSPLIAAELDGVRNVEEIQSVAEWEQLSPDMVLAPDYLYYVPDQLEQLRRLEQIAPVLVLPWDRLDRLETVRLCGKLTGKEQEAEAWLQHYTARAEALAAKLAGVIQPEETVGLYELWEDNTICIWNQTTRGTYNLYSSLKLTPPPKIADEVLRPQAHKLIREEQLADYAADHMFVVIPREQGGDDLALTDHFRSRACWRELLKTGRHRLYPLPLEDFWCNDARALEKQRGIMVDKLLAATALVLASR</sequence>
<evidence type="ECO:0000256" key="2">
    <source>
        <dbReference type="ARBA" id="ARBA00023125"/>
    </source>
</evidence>
<evidence type="ECO:0000259" key="5">
    <source>
        <dbReference type="PROSITE" id="PS50983"/>
    </source>
</evidence>
<dbReference type="PANTHER" id="PTHR43280:SF28">
    <property type="entry name" value="HTH-TYPE TRANSCRIPTIONAL ACTIVATOR RHAS"/>
    <property type="match status" value="1"/>
</dbReference>
<dbReference type="InterPro" id="IPR002491">
    <property type="entry name" value="ABC_transptr_periplasmic_BD"/>
</dbReference>
<comment type="caution">
    <text evidence="6">The sequence shown here is derived from an EMBL/GenBank/DDBJ whole genome shotgun (WGS) entry which is preliminary data.</text>
</comment>
<organism evidence="6 7">
    <name type="scientific">Brevibacillus parabrevis</name>
    <dbReference type="NCBI Taxonomy" id="54914"/>
    <lineage>
        <taxon>Bacteria</taxon>
        <taxon>Bacillati</taxon>
        <taxon>Bacillota</taxon>
        <taxon>Bacilli</taxon>
        <taxon>Bacillales</taxon>
        <taxon>Paenibacillaceae</taxon>
        <taxon>Brevibacillus</taxon>
    </lineage>
</organism>
<reference evidence="6 7" key="1">
    <citation type="submission" date="2019-06" db="EMBL/GenBank/DDBJ databases">
        <title>Whole genome shotgun sequence of Brevibacillus parabrevis NBRC 12334.</title>
        <authorList>
            <person name="Hosoyama A."/>
            <person name="Uohara A."/>
            <person name="Ohji S."/>
            <person name="Ichikawa N."/>
        </authorList>
    </citation>
    <scope>NUCLEOTIDE SEQUENCE [LARGE SCALE GENOMIC DNA]</scope>
    <source>
        <strain evidence="6 7">NBRC 12334</strain>
    </source>
</reference>
<dbReference type="RefSeq" id="WP_122966832.1">
    <property type="nucleotide sequence ID" value="NZ_BJMH01000030.1"/>
</dbReference>
<dbReference type="GO" id="GO:0043565">
    <property type="term" value="F:sequence-specific DNA binding"/>
    <property type="evidence" value="ECO:0007669"/>
    <property type="project" value="InterPro"/>
</dbReference>
<dbReference type="PANTHER" id="PTHR43280">
    <property type="entry name" value="ARAC-FAMILY TRANSCRIPTIONAL REGULATOR"/>
    <property type="match status" value="1"/>
</dbReference>
<accession>A0A4Y3PWE2</accession>
<dbReference type="Pfam" id="PF12833">
    <property type="entry name" value="HTH_18"/>
    <property type="match status" value="1"/>
</dbReference>
<dbReference type="InterPro" id="IPR018062">
    <property type="entry name" value="HTH_AraC-typ_CS"/>
</dbReference>
<dbReference type="InterPro" id="IPR018060">
    <property type="entry name" value="HTH_AraC"/>
</dbReference>
<protein>
    <recommendedName>
        <fullName evidence="8">AraC family transcriptional regulator</fullName>
    </recommendedName>
</protein>
<dbReference type="SUPFAM" id="SSF46689">
    <property type="entry name" value="Homeodomain-like"/>
    <property type="match status" value="2"/>
</dbReference>
<feature type="domain" description="Fe/B12 periplasmic-binding" evidence="5">
    <location>
        <begin position="270"/>
        <end position="537"/>
    </location>
</feature>
<evidence type="ECO:0000256" key="3">
    <source>
        <dbReference type="ARBA" id="ARBA00023163"/>
    </source>
</evidence>
<evidence type="ECO:0000256" key="1">
    <source>
        <dbReference type="ARBA" id="ARBA00023015"/>
    </source>
</evidence>
<dbReference type="Proteomes" id="UP000316882">
    <property type="component" value="Unassembled WGS sequence"/>
</dbReference>
<dbReference type="AlphaFoldDB" id="A0A4Y3PWE2"/>
<dbReference type="Pfam" id="PF01497">
    <property type="entry name" value="Peripla_BP_2"/>
    <property type="match status" value="1"/>
</dbReference>
<evidence type="ECO:0000259" key="4">
    <source>
        <dbReference type="PROSITE" id="PS01124"/>
    </source>
</evidence>
<proteinExistence type="predicted"/>
<evidence type="ECO:0008006" key="8">
    <source>
        <dbReference type="Google" id="ProtNLM"/>
    </source>
</evidence>
<keyword evidence="2" id="KW-0238">DNA-binding</keyword>
<dbReference type="PROSITE" id="PS01124">
    <property type="entry name" value="HTH_ARAC_FAMILY_2"/>
    <property type="match status" value="1"/>
</dbReference>